<dbReference type="HOGENOM" id="CLU_3313991_0_0_11"/>
<protein>
    <submittedName>
        <fullName evidence="1">Uncharacterized protein</fullName>
    </submittedName>
</protein>
<proteinExistence type="predicted"/>
<dbReference type="Proteomes" id="UP000004946">
    <property type="component" value="Chromosome"/>
</dbReference>
<accession>E6JZI2</accession>
<dbReference type="AlphaFoldDB" id="E6JZI2"/>
<evidence type="ECO:0000313" key="1">
    <source>
        <dbReference type="EMBL" id="EFT84028.1"/>
    </source>
</evidence>
<name>E6JZI2_PARDN</name>
<comment type="caution">
    <text evidence="1">The sequence shown here is derived from an EMBL/GenBank/DDBJ whole genome shotgun (WGS) entry which is preliminary data.</text>
</comment>
<gene>
    <name evidence="1" type="ORF">HMPREF0620_1033</name>
</gene>
<sequence>MAKTRMWRTRGRVDVRRTDEPGLYRWNISTLARQASRLK</sequence>
<evidence type="ECO:0000313" key="2">
    <source>
        <dbReference type="Proteomes" id="UP000004946"/>
    </source>
</evidence>
<keyword evidence="2" id="KW-1185">Reference proteome</keyword>
<reference evidence="1 2" key="1">
    <citation type="submission" date="2010-12" db="EMBL/GenBank/DDBJ databases">
        <authorList>
            <person name="Muzny D."/>
            <person name="Qin X."/>
            <person name="Buhay C."/>
            <person name="Dugan-Rocha S."/>
            <person name="Ding Y."/>
            <person name="Chen G."/>
            <person name="Hawes A."/>
            <person name="Holder M."/>
            <person name="Jhangiani S."/>
            <person name="Johnson A."/>
            <person name="Khan Z."/>
            <person name="Li Z."/>
            <person name="Liu W."/>
            <person name="Liu X."/>
            <person name="Perez L."/>
            <person name="Shen H."/>
            <person name="Wang Q."/>
            <person name="Watt J."/>
            <person name="Xi L."/>
            <person name="Xin Y."/>
            <person name="Zhou J."/>
            <person name="Deng J."/>
            <person name="Jiang H."/>
            <person name="Liu Y."/>
            <person name="Qu J."/>
            <person name="Song X.-Z."/>
            <person name="Zhang L."/>
            <person name="Villasana D."/>
            <person name="Johnson A."/>
            <person name="Liu J."/>
            <person name="Liyanage D."/>
            <person name="Lorensuhewa L."/>
            <person name="Robinson T."/>
            <person name="Song A."/>
            <person name="Song B.-B."/>
            <person name="Dinh H."/>
            <person name="Thornton R."/>
            <person name="Coyle M."/>
            <person name="Francisco L."/>
            <person name="Jackson L."/>
            <person name="Javaid M."/>
            <person name="Korchina V."/>
            <person name="Kovar C."/>
            <person name="Mata R."/>
            <person name="Mathew T."/>
            <person name="Ngo R."/>
            <person name="Nguyen L."/>
            <person name="Nguyen N."/>
            <person name="Okwuonu G."/>
            <person name="Ongeri F."/>
            <person name="Pham C."/>
            <person name="Simmons D."/>
            <person name="Wilczek-Boney K."/>
            <person name="Hale W."/>
            <person name="Jakkamsetti A."/>
            <person name="Pham P."/>
            <person name="Ruth R."/>
            <person name="San Lucas F."/>
            <person name="Warren J."/>
            <person name="Zhang J."/>
            <person name="Zhao Z."/>
            <person name="Zhou C."/>
            <person name="Zhu D."/>
            <person name="Lee S."/>
            <person name="Bess C."/>
            <person name="Blankenburg K."/>
            <person name="Forbes L."/>
            <person name="Fu Q."/>
            <person name="Gubbala S."/>
            <person name="Hirani K."/>
            <person name="Jayaseelan J.C."/>
            <person name="Lara F."/>
            <person name="Munidasa M."/>
            <person name="Palculict T."/>
            <person name="Patil S."/>
            <person name="Pu L.-L."/>
            <person name="Saada N."/>
            <person name="Tang L."/>
            <person name="Weissenberger G."/>
            <person name="Zhu Y."/>
            <person name="Hemphill L."/>
            <person name="Shang Y."/>
            <person name="Youmans B."/>
            <person name="Ayvaz T."/>
            <person name="Ross M."/>
            <person name="Santibanez J."/>
            <person name="Aqrawi P."/>
            <person name="Gross S."/>
            <person name="Joshi V."/>
            <person name="Fowler G."/>
            <person name="Nazareth L."/>
            <person name="Reid J."/>
            <person name="Worley K."/>
            <person name="Petrosino J."/>
            <person name="Highlander S."/>
            <person name="Gibbs R."/>
        </authorList>
    </citation>
    <scope>NUCLEOTIDE SEQUENCE [LARGE SCALE GENOMIC DNA]</scope>
    <source>
        <strain evidence="1 2">DSM 10105</strain>
    </source>
</reference>
<dbReference type="EMBL" id="AEON01000001">
    <property type="protein sequence ID" value="EFT84028.1"/>
    <property type="molecule type" value="Genomic_DNA"/>
</dbReference>
<organism evidence="1 2">
    <name type="scientific">Parascardovia denticolens DSM 10105 = JCM 12538</name>
    <dbReference type="NCBI Taxonomy" id="864564"/>
    <lineage>
        <taxon>Bacteria</taxon>
        <taxon>Bacillati</taxon>
        <taxon>Actinomycetota</taxon>
        <taxon>Actinomycetes</taxon>
        <taxon>Bifidobacteriales</taxon>
        <taxon>Bifidobacteriaceae</taxon>
        <taxon>Parascardovia</taxon>
    </lineage>
</organism>